<keyword evidence="2" id="KW-1185">Reference proteome</keyword>
<evidence type="ECO:0000313" key="2">
    <source>
        <dbReference type="Proteomes" id="UP000249922"/>
    </source>
</evidence>
<evidence type="ECO:0000313" key="1">
    <source>
        <dbReference type="EMBL" id="AWX93628.1"/>
    </source>
</evidence>
<dbReference type="EMBL" id="CP030239">
    <property type="protein sequence ID" value="AWX93628.1"/>
    <property type="molecule type" value="Genomic_DNA"/>
</dbReference>
<dbReference type="Gene3D" id="3.40.47.10">
    <property type="match status" value="1"/>
</dbReference>
<organism evidence="1 2">
    <name type="scientific">Paracoccus mutanolyticus</name>
    <dbReference type="NCBI Taxonomy" id="1499308"/>
    <lineage>
        <taxon>Bacteria</taxon>
        <taxon>Pseudomonadati</taxon>
        <taxon>Pseudomonadota</taxon>
        <taxon>Alphaproteobacteria</taxon>
        <taxon>Rhodobacterales</taxon>
        <taxon>Paracoccaceae</taxon>
        <taxon>Paracoccus</taxon>
    </lineage>
</organism>
<sequence length="68" mass="7281">MAGGLANTIAGRIANHFDLHGGAWTVDGAPAASWRSRTRTMRCPRGFCSRPCRQSVPACTTRPRTAPV</sequence>
<name>A0ABN5M9D4_9RHOB</name>
<reference evidence="1 2" key="1">
    <citation type="submission" date="2018-06" db="EMBL/GenBank/DDBJ databases">
        <title>Complete genome sequence of Paracoccus mutanolyticus strain RSP-02 isolated from cellulosic waste.</title>
        <authorList>
            <person name="Amrutha R.N."/>
            <person name="Shrivastav A."/>
            <person name="Buddana S.K."/>
            <person name="Deshpande U."/>
            <person name="Prakasham R.S."/>
        </authorList>
    </citation>
    <scope>NUCLEOTIDE SEQUENCE [LARGE SCALE GENOMIC DNA]</scope>
    <source>
        <strain evidence="1 2">RSP-02</strain>
    </source>
</reference>
<accession>A0ABN5M9D4</accession>
<protein>
    <submittedName>
        <fullName evidence="1">Uncharacterized protein</fullName>
    </submittedName>
</protein>
<proteinExistence type="predicted"/>
<dbReference type="Proteomes" id="UP000249922">
    <property type="component" value="Chromosome"/>
</dbReference>
<gene>
    <name evidence="1" type="ORF">DPM13_12510</name>
</gene>
<dbReference type="InterPro" id="IPR016039">
    <property type="entry name" value="Thiolase-like"/>
</dbReference>